<comment type="caution">
    <text evidence="2">The sequence shown here is derived from an EMBL/GenBank/DDBJ whole genome shotgun (WGS) entry which is preliminary data.</text>
</comment>
<accession>A0A482TMP6</accession>
<evidence type="ECO:0000313" key="3">
    <source>
        <dbReference type="Proteomes" id="UP000294028"/>
    </source>
</evidence>
<evidence type="ECO:0000256" key="1">
    <source>
        <dbReference type="SAM" id="Phobius"/>
    </source>
</evidence>
<gene>
    <name evidence="2" type="ORF">ELS19_04325</name>
</gene>
<reference evidence="2 3" key="1">
    <citation type="submission" date="2018-12" db="EMBL/GenBank/DDBJ databases">
        <title>Genome analysis provides insights into bioremediation potentialities of Halogeometricum borinquense strain N11.</title>
        <authorList>
            <person name="Najjari A."/>
            <person name="Youssef N."/>
            <person name="Fhoula I."/>
            <person name="Ben Dhia O."/>
            <person name="Mahjoubi M."/>
            <person name="Ouzari H.I."/>
            <person name="Cherif A."/>
        </authorList>
    </citation>
    <scope>NUCLEOTIDE SEQUENCE [LARGE SCALE GENOMIC DNA]</scope>
    <source>
        <strain evidence="2 3">N11</strain>
    </source>
</reference>
<dbReference type="Proteomes" id="UP000294028">
    <property type="component" value="Unassembled WGS sequence"/>
</dbReference>
<feature type="transmembrane region" description="Helical" evidence="1">
    <location>
        <begin position="20"/>
        <end position="38"/>
    </location>
</feature>
<feature type="transmembrane region" description="Helical" evidence="1">
    <location>
        <begin position="106"/>
        <end position="128"/>
    </location>
</feature>
<evidence type="ECO:0000313" key="2">
    <source>
        <dbReference type="EMBL" id="RYJ13269.1"/>
    </source>
</evidence>
<dbReference type="RefSeq" id="WP_129783703.1">
    <property type="nucleotide sequence ID" value="NZ_RZHH01000002.1"/>
</dbReference>
<keyword evidence="1" id="KW-0472">Membrane</keyword>
<dbReference type="AlphaFoldDB" id="A0A482TMP6"/>
<protein>
    <submittedName>
        <fullName evidence="2">Uncharacterized protein</fullName>
    </submittedName>
</protein>
<keyword evidence="1" id="KW-1133">Transmembrane helix</keyword>
<dbReference type="EMBL" id="RZHH01000002">
    <property type="protein sequence ID" value="RYJ13269.1"/>
    <property type="molecule type" value="Genomic_DNA"/>
</dbReference>
<proteinExistence type="predicted"/>
<feature type="transmembrane region" description="Helical" evidence="1">
    <location>
        <begin position="44"/>
        <end position="62"/>
    </location>
</feature>
<name>A0A482TMP6_9EURY</name>
<organism evidence="2 3">
    <name type="scientific">Halogeometricum borinquense</name>
    <dbReference type="NCBI Taxonomy" id="60847"/>
    <lineage>
        <taxon>Archaea</taxon>
        <taxon>Methanobacteriati</taxon>
        <taxon>Methanobacteriota</taxon>
        <taxon>Stenosarchaea group</taxon>
        <taxon>Halobacteria</taxon>
        <taxon>Halobacteriales</taxon>
        <taxon>Haloferacaceae</taxon>
        <taxon>Halogeometricum</taxon>
    </lineage>
</organism>
<keyword evidence="1" id="KW-0812">Transmembrane</keyword>
<sequence length="131" mass="14035">MAEYQPGVCNIGEAEQRRRYALGSIAAVATLGLVTWVFGFDGPVWALALAGVPLFGTAEGYLQAQYQFCAGFASLGIYDVSEKGNDRREVSDEAARRADMRRAWQIHGYATATAIAGVLILFVVNALVSAS</sequence>